<dbReference type="PANTHER" id="PTHR33359">
    <property type="entry name" value="MOLYBDOPTERIN SYNTHASE SULFUR CARRIER SUBUNIT"/>
    <property type="match status" value="1"/>
</dbReference>
<dbReference type="GO" id="GO:0006777">
    <property type="term" value="P:Mo-molybdopterin cofactor biosynthetic process"/>
    <property type="evidence" value="ECO:0007669"/>
    <property type="project" value="UniProtKB-UniRule"/>
</dbReference>
<dbReference type="SUPFAM" id="SSF54285">
    <property type="entry name" value="MoaD/ThiS"/>
    <property type="match status" value="1"/>
</dbReference>
<evidence type="ECO:0000256" key="1">
    <source>
        <dbReference type="ARBA" id="ARBA00005046"/>
    </source>
</evidence>
<proteinExistence type="inferred from homology"/>
<dbReference type="NCBIfam" id="TIGR01687">
    <property type="entry name" value="moaD_arch"/>
    <property type="match status" value="1"/>
</dbReference>
<dbReference type="Proteomes" id="UP000033483">
    <property type="component" value="Unassembled WGS sequence"/>
</dbReference>
<name>A0A0F4Z9E2_9PEZI</name>
<organism evidence="7 8">
    <name type="scientific">Thielaviopsis punctulata</name>
    <dbReference type="NCBI Taxonomy" id="72032"/>
    <lineage>
        <taxon>Eukaryota</taxon>
        <taxon>Fungi</taxon>
        <taxon>Dikarya</taxon>
        <taxon>Ascomycota</taxon>
        <taxon>Pezizomycotina</taxon>
        <taxon>Sordariomycetes</taxon>
        <taxon>Hypocreomycetidae</taxon>
        <taxon>Microascales</taxon>
        <taxon>Ceratocystidaceae</taxon>
        <taxon>Thielaviopsis</taxon>
    </lineage>
</organism>
<comment type="PTM">
    <text evidence="6">C-terminal thiocarboxylation occurs in 2 steps, it is first acyl-adenylated (-COAMP) via the hesA/moeB/thiF part of UBA4, then thiocarboxylated (-COSH) via the rhodanese domain of UBA4.</text>
</comment>
<dbReference type="UniPathway" id="UPA00344"/>
<dbReference type="PANTHER" id="PTHR33359:SF1">
    <property type="entry name" value="MOLYBDOPTERIN SYNTHASE SULFUR CARRIER SUBUNIT"/>
    <property type="match status" value="1"/>
</dbReference>
<keyword evidence="3 6" id="KW-0597">Phosphoprotein</keyword>
<dbReference type="CDD" id="cd00754">
    <property type="entry name" value="Ubl_MoaD"/>
    <property type="match status" value="1"/>
</dbReference>
<evidence type="ECO:0000256" key="2">
    <source>
        <dbReference type="ARBA" id="ARBA00022490"/>
    </source>
</evidence>
<dbReference type="GO" id="GO:0030366">
    <property type="term" value="F:molybdopterin synthase activity"/>
    <property type="evidence" value="ECO:0007669"/>
    <property type="project" value="UniProtKB-UniRule"/>
</dbReference>
<protein>
    <recommendedName>
        <fullName evidence="6">Molybdopterin synthase sulfur carrier subunit</fullName>
    </recommendedName>
    <alternativeName>
        <fullName evidence="6">Common component for nitrate reductase and xanthine dehydrogenase protein G</fullName>
    </alternativeName>
    <alternativeName>
        <fullName evidence="6">Molybdenum cofactor synthesis protein 2 small subunit</fullName>
    </alternativeName>
    <alternativeName>
        <fullName evidence="6">Molybdenum cofactor synthesis protein 2A</fullName>
    </alternativeName>
    <alternativeName>
        <fullName evidence="6">Sulfur carrier protein MOCS2A</fullName>
        <shortName evidence="6">MOCS2A</shortName>
    </alternativeName>
</protein>
<comment type="caution">
    <text evidence="7">The sequence shown here is derived from an EMBL/GenBank/DDBJ whole genome shotgun (WGS) entry which is preliminary data.</text>
</comment>
<keyword evidence="4 6" id="KW-0547">Nucleotide-binding</keyword>
<dbReference type="GO" id="GO:0000166">
    <property type="term" value="F:nucleotide binding"/>
    <property type="evidence" value="ECO:0007669"/>
    <property type="project" value="UniProtKB-KW"/>
</dbReference>
<keyword evidence="2 6" id="KW-0963">Cytoplasm</keyword>
<dbReference type="FunFam" id="3.10.20.30:FF:000010">
    <property type="entry name" value="Molybdopterin synthase sulfur carrier subunit"/>
    <property type="match status" value="1"/>
</dbReference>
<accession>A0A0F4Z9E2</accession>
<dbReference type="InterPro" id="IPR044672">
    <property type="entry name" value="MOCS2A"/>
</dbReference>
<dbReference type="InterPro" id="IPR010038">
    <property type="entry name" value="MoaD_arc-typ"/>
</dbReference>
<evidence type="ECO:0000313" key="8">
    <source>
        <dbReference type="Proteomes" id="UP000033483"/>
    </source>
</evidence>
<dbReference type="InterPro" id="IPR028887">
    <property type="entry name" value="MOCS2A_euk"/>
</dbReference>
<comment type="similarity">
    <text evidence="6">Belongs to the MoaD family. MOCS2A subfamily.</text>
</comment>
<evidence type="ECO:0000256" key="3">
    <source>
        <dbReference type="ARBA" id="ARBA00022553"/>
    </source>
</evidence>
<dbReference type="InterPro" id="IPR012675">
    <property type="entry name" value="Beta-grasp_dom_sf"/>
</dbReference>
<keyword evidence="8" id="KW-1185">Reference proteome</keyword>
<evidence type="ECO:0000256" key="5">
    <source>
        <dbReference type="ARBA" id="ARBA00023150"/>
    </source>
</evidence>
<reference evidence="7 8" key="1">
    <citation type="submission" date="2015-03" db="EMBL/GenBank/DDBJ databases">
        <authorList>
            <person name="Radwan O."/>
            <person name="Al-Naeli F.A."/>
            <person name="Rendon G.A."/>
            <person name="Fields C."/>
        </authorList>
    </citation>
    <scope>NUCLEOTIDE SEQUENCE [LARGE SCALE GENOMIC DNA]</scope>
    <source>
        <strain evidence="7">CR-DP1</strain>
    </source>
</reference>
<dbReference type="OrthoDB" id="5595860at2759"/>
<dbReference type="GO" id="GO:1990133">
    <property type="term" value="C:molybdopterin adenylyltransferase complex"/>
    <property type="evidence" value="ECO:0007669"/>
    <property type="project" value="TreeGrafter"/>
</dbReference>
<dbReference type="AlphaFoldDB" id="A0A0F4Z9E2"/>
<feature type="modified residue" description="Glycyl adenylate; alternate" evidence="6">
    <location>
        <position position="87"/>
    </location>
</feature>
<dbReference type="GO" id="GO:1990140">
    <property type="term" value="C:molybdopterin synthase complex"/>
    <property type="evidence" value="ECO:0007669"/>
    <property type="project" value="UniProtKB-UniRule"/>
</dbReference>
<dbReference type="HAMAP" id="MF_03051">
    <property type="entry name" value="MOCS2A"/>
    <property type="match status" value="1"/>
</dbReference>
<comment type="function">
    <text evidence="6">Acts as a sulfur carrier required for molybdopterin biosynthesis. Component of the molybdopterin synthase complex that catalyzes the conversion of precursor Z into molybdopterin by mediating the incorporation of 2 sulfur atoms into precursor Z to generate a dithiolene group. In the complex, serves as sulfur donor by being thiocarboxylated (-COSH) at its C-terminus by UBA4. After interaction with MOCS2B, the sulfur is then transferred to precursor Z to form molybdopterin.</text>
</comment>
<comment type="subcellular location">
    <subcellularLocation>
        <location evidence="6">Cytoplasm</location>
    </subcellularLocation>
</comment>
<evidence type="ECO:0000256" key="6">
    <source>
        <dbReference type="HAMAP-Rule" id="MF_03051"/>
    </source>
</evidence>
<sequence>MSQPNIFTILYFAAAADFTGKDSEQLVGPIAMTELFGKLEPKYPEITKAILNGCMVAVNGRYVDPTDKELEIKVGDEVAIIPPVSSG</sequence>
<dbReference type="Pfam" id="PF02597">
    <property type="entry name" value="ThiS"/>
    <property type="match status" value="1"/>
</dbReference>
<gene>
    <name evidence="6" type="primary">cnxG</name>
    <name evidence="7" type="ORF">TD95_004482</name>
</gene>
<feature type="modified residue" description="1-thioglycine; alternate" evidence="6">
    <location>
        <position position="87"/>
    </location>
</feature>
<comment type="subunit">
    <text evidence="6">Heterotetramer; composed of 2 small (MOCS2A) and 2 large (MOCS2B) subunits.</text>
</comment>
<evidence type="ECO:0000256" key="4">
    <source>
        <dbReference type="ARBA" id="ARBA00022741"/>
    </source>
</evidence>
<dbReference type="EMBL" id="LAEV01002148">
    <property type="protein sequence ID" value="KKA26498.1"/>
    <property type="molecule type" value="Genomic_DNA"/>
</dbReference>
<dbReference type="InterPro" id="IPR003749">
    <property type="entry name" value="ThiS/MoaD-like"/>
</dbReference>
<comment type="pathway">
    <text evidence="1 6">Cofactor biosynthesis; molybdopterin biosynthesis.</text>
</comment>
<keyword evidence="5 6" id="KW-0501">Molybdenum cofactor biosynthesis</keyword>
<dbReference type="InterPro" id="IPR016155">
    <property type="entry name" value="Mopterin_synth/thiamin_S_b"/>
</dbReference>
<dbReference type="Gene3D" id="3.10.20.30">
    <property type="match status" value="1"/>
</dbReference>
<evidence type="ECO:0000313" key="7">
    <source>
        <dbReference type="EMBL" id="KKA26498.1"/>
    </source>
</evidence>